<feature type="signal peptide" evidence="1">
    <location>
        <begin position="1"/>
        <end position="17"/>
    </location>
</feature>
<dbReference type="EMBL" id="GGFL01015439">
    <property type="protein sequence ID" value="MBW79617.1"/>
    <property type="molecule type" value="Transcribed_RNA"/>
</dbReference>
<protein>
    <submittedName>
        <fullName evidence="2">Putative secreted protein</fullName>
    </submittedName>
</protein>
<keyword evidence="1" id="KW-0732">Signal</keyword>
<organism evidence="2">
    <name type="scientific">Anopheles darlingi</name>
    <name type="common">Mosquito</name>
    <dbReference type="NCBI Taxonomy" id="43151"/>
    <lineage>
        <taxon>Eukaryota</taxon>
        <taxon>Metazoa</taxon>
        <taxon>Ecdysozoa</taxon>
        <taxon>Arthropoda</taxon>
        <taxon>Hexapoda</taxon>
        <taxon>Insecta</taxon>
        <taxon>Pterygota</taxon>
        <taxon>Neoptera</taxon>
        <taxon>Endopterygota</taxon>
        <taxon>Diptera</taxon>
        <taxon>Nematocera</taxon>
        <taxon>Culicoidea</taxon>
        <taxon>Culicidae</taxon>
        <taxon>Anophelinae</taxon>
        <taxon>Anopheles</taxon>
    </lineage>
</organism>
<evidence type="ECO:0000256" key="1">
    <source>
        <dbReference type="SAM" id="SignalP"/>
    </source>
</evidence>
<feature type="chain" id="PRO_5014623796" evidence="1">
    <location>
        <begin position="18"/>
        <end position="113"/>
    </location>
</feature>
<sequence length="113" mass="12314">MIFGFALFFLLQNVVLSLFCALTLSLSLSVRFCTPRLQTDVLDGCGGATGWPRDATRGLAWTGAPCPHSVHVSSGPVWFEFAKIAGPATPRRCQTMVREFEFARLMSCSVNVA</sequence>
<dbReference type="AlphaFoldDB" id="A0A2M4DPY4"/>
<accession>A0A2M4DPY4</accession>
<proteinExistence type="predicted"/>
<reference evidence="2" key="1">
    <citation type="submission" date="2018-01" db="EMBL/GenBank/DDBJ databases">
        <title>An insight into the sialome of Amazonian anophelines.</title>
        <authorList>
            <person name="Ribeiro J.M."/>
            <person name="Scarpassa V."/>
            <person name="Calvo E."/>
        </authorList>
    </citation>
    <scope>NUCLEOTIDE SEQUENCE</scope>
</reference>
<name>A0A2M4DPY4_ANODA</name>
<evidence type="ECO:0000313" key="2">
    <source>
        <dbReference type="EMBL" id="MBW79617.1"/>
    </source>
</evidence>